<proteinExistence type="predicted"/>
<protein>
    <submittedName>
        <fullName evidence="1">Uncharacterized protein</fullName>
    </submittedName>
</protein>
<keyword evidence="2" id="KW-1185">Reference proteome</keyword>
<organism evidence="1">
    <name type="scientific">Fonticula alba</name>
    <name type="common">Slime mold</name>
    <dbReference type="NCBI Taxonomy" id="691883"/>
    <lineage>
        <taxon>Eukaryota</taxon>
        <taxon>Rotosphaerida</taxon>
        <taxon>Fonticulaceae</taxon>
        <taxon>Fonticula</taxon>
    </lineage>
</organism>
<sequence length="385" mass="40022">MCSAQPGSLTVVQGVPEALVVPLGHTLFLPAADLAHSTIQALWTAQSVAGCQQIFTGQRDFFNQPGCPLAFPNIYLGLKTFTPGISKAKVVAAIGHAGPLHEALASEAANLKPLRRIILSHFDAGLPSEDGLAELVDLVRALKSSGAPMVLLCTDPLGAGPADALRGLFPSLALVDFGTWSPAVSMPAIKLPPTAPPTDMPAPAAAPAEAKMSALPRVGFLLSVDAGPPSSGLIRDIFSAMVFRSTLFLGRDVLALREILAGLAEERIPAAGLNAARAARLPEVLRALRRSIIRALVVHHWPGLALSKADSQDIGLVVVVLAPGDLPAAGTGGLAAAVQALLPGSLDARTRLLVLVPSSQLAEAKQTLPPHWLAFTSGKELHFRM</sequence>
<dbReference type="Proteomes" id="UP000030693">
    <property type="component" value="Unassembled WGS sequence"/>
</dbReference>
<dbReference type="GeneID" id="20526044"/>
<dbReference type="AlphaFoldDB" id="A0A058ZBY2"/>
<evidence type="ECO:0000313" key="2">
    <source>
        <dbReference type="Proteomes" id="UP000030693"/>
    </source>
</evidence>
<accession>A0A058ZBY2</accession>
<name>A0A058ZBY2_FONAL</name>
<gene>
    <name evidence="1" type="ORF">H696_01319</name>
</gene>
<dbReference type="EMBL" id="KB932202">
    <property type="protein sequence ID" value="KCV71909.1"/>
    <property type="molecule type" value="Genomic_DNA"/>
</dbReference>
<dbReference type="RefSeq" id="XP_009493487.1">
    <property type="nucleotide sequence ID" value="XM_009495212.1"/>
</dbReference>
<evidence type="ECO:0000313" key="1">
    <source>
        <dbReference type="EMBL" id="KCV71909.1"/>
    </source>
</evidence>
<reference evidence="1" key="1">
    <citation type="submission" date="2013-04" db="EMBL/GenBank/DDBJ databases">
        <title>The Genome Sequence of Fonticula alba ATCC 38817.</title>
        <authorList>
            <consortium name="The Broad Institute Genomics Platform"/>
            <person name="Russ C."/>
            <person name="Cuomo C."/>
            <person name="Burger G."/>
            <person name="Gray M.W."/>
            <person name="Holland P.W.H."/>
            <person name="King N."/>
            <person name="Lang F.B.F."/>
            <person name="Roger A.J."/>
            <person name="Ruiz-Trillo I."/>
            <person name="Brown M."/>
            <person name="Walker B."/>
            <person name="Young S."/>
            <person name="Zeng Q."/>
            <person name="Gargeya S."/>
            <person name="Fitzgerald M."/>
            <person name="Haas B."/>
            <person name="Abouelleil A."/>
            <person name="Allen A.W."/>
            <person name="Alvarado L."/>
            <person name="Arachchi H.M."/>
            <person name="Berlin A.M."/>
            <person name="Chapman S.B."/>
            <person name="Gainer-Dewar J."/>
            <person name="Goldberg J."/>
            <person name="Griggs A."/>
            <person name="Gujja S."/>
            <person name="Hansen M."/>
            <person name="Howarth C."/>
            <person name="Imamovic A."/>
            <person name="Ireland A."/>
            <person name="Larimer J."/>
            <person name="McCowan C."/>
            <person name="Murphy C."/>
            <person name="Pearson M."/>
            <person name="Poon T.W."/>
            <person name="Priest M."/>
            <person name="Roberts A."/>
            <person name="Saif S."/>
            <person name="Shea T."/>
            <person name="Sisk P."/>
            <person name="Sykes S."/>
            <person name="Wortman J."/>
            <person name="Nusbaum C."/>
            <person name="Birren B."/>
        </authorList>
    </citation>
    <scope>NUCLEOTIDE SEQUENCE [LARGE SCALE GENOMIC DNA]</scope>
    <source>
        <strain evidence="1">ATCC 38817</strain>
    </source>
</reference>